<sequence>MSCDNPARKFPINSHEEPKGTIDAFGRRRMNSPDWRQLAMKIEQEDYATAAEHGKLCSVSQDIASLVLQEQLKHYLGCRNQNSEKVSESQLQAENEKFDGESAIPTFGVVSYHGEIPNVDEIKMAHVRSMGRSRNLIEEAKNGHKMKEVDRYLKFKMLEISSSKSMLEKEMAETNRKLYWSGVSHEKINTNNILNQANEVSTNESIKEQEDSKHETNNSMKEQEVPKNENRWQKNKARKNFRWFHVAPVEIDTPGMNTQTDETSTTEVLNDQVSSNIEIRRRFADRRRFYDPSVPTIYLENILAGLEEDKDDEFMNFL</sequence>
<evidence type="ECO:0000256" key="1">
    <source>
        <dbReference type="SAM" id="MobiDB-lite"/>
    </source>
</evidence>
<reference evidence="3" key="1">
    <citation type="submission" date="2022-11" db="UniProtKB">
        <authorList>
            <consortium name="WormBaseParasite"/>
        </authorList>
    </citation>
    <scope>IDENTIFICATION</scope>
</reference>
<feature type="region of interest" description="Disordered" evidence="1">
    <location>
        <begin position="1"/>
        <end position="27"/>
    </location>
</feature>
<feature type="region of interest" description="Disordered" evidence="1">
    <location>
        <begin position="201"/>
        <end position="231"/>
    </location>
</feature>
<evidence type="ECO:0000313" key="3">
    <source>
        <dbReference type="WBParaSite" id="ACRNAN_scaffold4602.g32694.t1"/>
    </source>
</evidence>
<name>A0A914DYK1_9BILA</name>
<organism evidence="2 3">
    <name type="scientific">Acrobeloides nanus</name>
    <dbReference type="NCBI Taxonomy" id="290746"/>
    <lineage>
        <taxon>Eukaryota</taxon>
        <taxon>Metazoa</taxon>
        <taxon>Ecdysozoa</taxon>
        <taxon>Nematoda</taxon>
        <taxon>Chromadorea</taxon>
        <taxon>Rhabditida</taxon>
        <taxon>Tylenchina</taxon>
        <taxon>Cephalobomorpha</taxon>
        <taxon>Cephaloboidea</taxon>
        <taxon>Cephalobidae</taxon>
        <taxon>Acrobeloides</taxon>
    </lineage>
</organism>
<keyword evidence="2" id="KW-1185">Reference proteome</keyword>
<protein>
    <submittedName>
        <fullName evidence="3">Uncharacterized protein</fullName>
    </submittedName>
</protein>
<proteinExistence type="predicted"/>
<accession>A0A914DYK1</accession>
<dbReference type="AlphaFoldDB" id="A0A914DYK1"/>
<dbReference type="WBParaSite" id="ACRNAN_scaffold4602.g32694.t1">
    <property type="protein sequence ID" value="ACRNAN_scaffold4602.g32694.t1"/>
    <property type="gene ID" value="ACRNAN_scaffold4602.g32694"/>
</dbReference>
<feature type="compositionally biased region" description="Basic and acidic residues" evidence="1">
    <location>
        <begin position="205"/>
        <end position="231"/>
    </location>
</feature>
<dbReference type="Proteomes" id="UP000887540">
    <property type="component" value="Unplaced"/>
</dbReference>
<evidence type="ECO:0000313" key="2">
    <source>
        <dbReference type="Proteomes" id="UP000887540"/>
    </source>
</evidence>